<evidence type="ECO:0000259" key="6">
    <source>
        <dbReference type="Pfam" id="PF04542"/>
    </source>
</evidence>
<dbReference type="NCBIfam" id="NF009166">
    <property type="entry name" value="PRK12513.1"/>
    <property type="match status" value="1"/>
</dbReference>
<dbReference type="InterPro" id="IPR013324">
    <property type="entry name" value="RNA_pol_sigma_r3/r4-like"/>
</dbReference>
<evidence type="ECO:0000256" key="5">
    <source>
        <dbReference type="ARBA" id="ARBA00023163"/>
    </source>
</evidence>
<sequence>MQERQAIAEPDAAPVTDESLMLAYARGDLQAFSQLYERHEGGVYRFILRCVGQQSGSGVVDELHQETWFAVTRQAARYEPSARFTTWLYTIARSRVIDHVRRQRTAGGPMRSLDEDDADGATLADALPADEMHEPLRQLETREQARAFLQAVEQLPADQREAFLLQAEGGLSLEEIAAATGVGSETAKSRLRYARTKLRQALAAWL</sequence>
<dbReference type="InterPro" id="IPR013325">
    <property type="entry name" value="RNA_pol_sigma_r2"/>
</dbReference>
<organism evidence="8 9">
    <name type="scientific">Caldimonas mangrovi</name>
    <dbReference type="NCBI Taxonomy" id="2944811"/>
    <lineage>
        <taxon>Bacteria</taxon>
        <taxon>Pseudomonadati</taxon>
        <taxon>Pseudomonadota</taxon>
        <taxon>Betaproteobacteria</taxon>
        <taxon>Burkholderiales</taxon>
        <taxon>Sphaerotilaceae</taxon>
        <taxon>Caldimonas</taxon>
    </lineage>
</organism>
<keyword evidence="3" id="KW-0731">Sigma factor</keyword>
<dbReference type="PANTHER" id="PTHR43133">
    <property type="entry name" value="RNA POLYMERASE ECF-TYPE SIGMA FACTO"/>
    <property type="match status" value="1"/>
</dbReference>
<keyword evidence="4" id="KW-0238">DNA-binding</keyword>
<dbReference type="InterPro" id="IPR014284">
    <property type="entry name" value="RNA_pol_sigma-70_dom"/>
</dbReference>
<evidence type="ECO:0000256" key="3">
    <source>
        <dbReference type="ARBA" id="ARBA00023082"/>
    </source>
</evidence>
<dbReference type="CDD" id="cd06171">
    <property type="entry name" value="Sigma70_r4"/>
    <property type="match status" value="1"/>
</dbReference>
<evidence type="ECO:0000256" key="2">
    <source>
        <dbReference type="ARBA" id="ARBA00023015"/>
    </source>
</evidence>
<evidence type="ECO:0000313" key="8">
    <source>
        <dbReference type="EMBL" id="MCM5680205.1"/>
    </source>
</evidence>
<keyword evidence="9" id="KW-1185">Reference proteome</keyword>
<dbReference type="InterPro" id="IPR007627">
    <property type="entry name" value="RNA_pol_sigma70_r2"/>
</dbReference>
<gene>
    <name evidence="8" type="ORF">M8A51_11750</name>
</gene>
<dbReference type="RefSeq" id="WP_251778620.1">
    <property type="nucleotide sequence ID" value="NZ_JAMKFE010000006.1"/>
</dbReference>
<dbReference type="Proteomes" id="UP001165541">
    <property type="component" value="Unassembled WGS sequence"/>
</dbReference>
<dbReference type="SUPFAM" id="SSF88659">
    <property type="entry name" value="Sigma3 and sigma4 domains of RNA polymerase sigma factors"/>
    <property type="match status" value="1"/>
</dbReference>
<accession>A0ABT0YNB6</accession>
<dbReference type="Gene3D" id="1.10.1740.10">
    <property type="match status" value="1"/>
</dbReference>
<feature type="domain" description="RNA polymerase sigma factor 70 region 4 type 2" evidence="7">
    <location>
        <begin position="146"/>
        <end position="198"/>
    </location>
</feature>
<evidence type="ECO:0000313" key="9">
    <source>
        <dbReference type="Proteomes" id="UP001165541"/>
    </source>
</evidence>
<dbReference type="Gene3D" id="1.10.10.10">
    <property type="entry name" value="Winged helix-like DNA-binding domain superfamily/Winged helix DNA-binding domain"/>
    <property type="match status" value="1"/>
</dbReference>
<dbReference type="InterPro" id="IPR036388">
    <property type="entry name" value="WH-like_DNA-bd_sf"/>
</dbReference>
<keyword evidence="5" id="KW-0804">Transcription</keyword>
<name>A0ABT0YNB6_9BURK</name>
<feature type="domain" description="RNA polymerase sigma-70 region 2" evidence="6">
    <location>
        <begin position="35"/>
        <end position="104"/>
    </location>
</feature>
<reference evidence="8" key="1">
    <citation type="submission" date="2022-05" db="EMBL/GenBank/DDBJ databases">
        <title>Schlegelella sp. nov., isolated from mangrove soil.</title>
        <authorList>
            <person name="Liu Y."/>
            <person name="Ge X."/>
            <person name="Liu W."/>
        </authorList>
    </citation>
    <scope>NUCLEOTIDE SEQUENCE</scope>
    <source>
        <strain evidence="8">S2-27</strain>
    </source>
</reference>
<dbReference type="EMBL" id="JAMKFE010000006">
    <property type="protein sequence ID" value="MCM5680205.1"/>
    <property type="molecule type" value="Genomic_DNA"/>
</dbReference>
<dbReference type="InterPro" id="IPR013249">
    <property type="entry name" value="RNA_pol_sigma70_r4_t2"/>
</dbReference>
<comment type="caution">
    <text evidence="8">The sequence shown here is derived from an EMBL/GenBank/DDBJ whole genome shotgun (WGS) entry which is preliminary data.</text>
</comment>
<dbReference type="NCBIfam" id="TIGR02937">
    <property type="entry name" value="sigma70-ECF"/>
    <property type="match status" value="1"/>
</dbReference>
<dbReference type="Pfam" id="PF08281">
    <property type="entry name" value="Sigma70_r4_2"/>
    <property type="match status" value="1"/>
</dbReference>
<evidence type="ECO:0000256" key="4">
    <source>
        <dbReference type="ARBA" id="ARBA00023125"/>
    </source>
</evidence>
<dbReference type="Pfam" id="PF04542">
    <property type="entry name" value="Sigma70_r2"/>
    <property type="match status" value="1"/>
</dbReference>
<dbReference type="InterPro" id="IPR039425">
    <property type="entry name" value="RNA_pol_sigma-70-like"/>
</dbReference>
<evidence type="ECO:0000259" key="7">
    <source>
        <dbReference type="Pfam" id="PF08281"/>
    </source>
</evidence>
<keyword evidence="2" id="KW-0805">Transcription regulation</keyword>
<dbReference type="SUPFAM" id="SSF88946">
    <property type="entry name" value="Sigma2 domain of RNA polymerase sigma factors"/>
    <property type="match status" value="1"/>
</dbReference>
<protein>
    <submittedName>
        <fullName evidence="8">RNA polymerase sigma factor</fullName>
    </submittedName>
</protein>
<proteinExistence type="inferred from homology"/>
<evidence type="ECO:0000256" key="1">
    <source>
        <dbReference type="ARBA" id="ARBA00010641"/>
    </source>
</evidence>
<comment type="similarity">
    <text evidence="1">Belongs to the sigma-70 factor family. ECF subfamily.</text>
</comment>
<dbReference type="PANTHER" id="PTHR43133:SF8">
    <property type="entry name" value="RNA POLYMERASE SIGMA FACTOR HI_1459-RELATED"/>
    <property type="match status" value="1"/>
</dbReference>